<feature type="coiled-coil region" evidence="1">
    <location>
        <begin position="337"/>
        <end position="407"/>
    </location>
</feature>
<protein>
    <submittedName>
        <fullName evidence="2">Uncharacterized protein</fullName>
    </submittedName>
</protein>
<dbReference type="EMBL" id="JAAEJV010000001">
    <property type="protein sequence ID" value="MBF5058548.1"/>
    <property type="molecule type" value="Genomic_DNA"/>
</dbReference>
<keyword evidence="1" id="KW-0175">Coiled coil</keyword>
<accession>A0ABS0AWN6</accession>
<name>A0ABS0AWN6_9BACT</name>
<gene>
    <name evidence="2" type="ORF">NEPTK9_000044</name>
</gene>
<proteinExistence type="predicted"/>
<evidence type="ECO:0000313" key="2">
    <source>
        <dbReference type="EMBL" id="MBF5058548.1"/>
    </source>
</evidence>
<keyword evidence="3" id="KW-1185">Reference proteome</keyword>
<sequence length="422" mass="47614">MTSVSPYHYLSQTIAHSLGDGPSPVDQDGLAQSKLIQQNTELKCYYDKFGKEMLKVRSLLTLFQENSAVAQGTYKKSRKAIGFFQFCLGTIVSAAPLPGAGAIGAIVNSLIDYAKSNHEKGINKRLMGVIETIGKADCEYIARAMTIRYAQQILQVQEEKRECLAVEGVLRFLLSILKTNVIVLSHEYLLENIICNIREVSYKSEWFLKEKLNTEGFTINGVYTKPGLFFVTEKQKPYFNIRKKPRSKDEASKTGKYGYFFAFQKDYISLSNRGLLYKNVANVDEKFKLPLASLNEVPVRPSKPRTIKSINEAFKGIADSIKKELLQGHQDIHSLVNSVVNELNNEMKEDVKNLQSEVSFLEEKVKRNKKRILRARLAWNRQLETQVINLTEKVNCLEKKVKELGAKAVENSSSSSSSSSSK</sequence>
<comment type="caution">
    <text evidence="2">The sequence shown here is derived from an EMBL/GenBank/DDBJ whole genome shotgun (WGS) entry which is preliminary data.</text>
</comment>
<evidence type="ECO:0000256" key="1">
    <source>
        <dbReference type="SAM" id="Coils"/>
    </source>
</evidence>
<reference evidence="2 3" key="1">
    <citation type="submission" date="2020-01" db="EMBL/GenBank/DDBJ databases">
        <title>Draft genome sequence of Cand. Neptunochlamydia vexilliferae K9.</title>
        <authorList>
            <person name="Schulz F."/>
            <person name="Koestlbacher S."/>
            <person name="Wascher F."/>
            <person name="Pizzetti I."/>
            <person name="Horn M."/>
        </authorList>
    </citation>
    <scope>NUCLEOTIDE SEQUENCE [LARGE SCALE GENOMIC DNA]</scope>
    <source>
        <strain evidence="2 3">K9</strain>
    </source>
</reference>
<organism evidence="2 3">
    <name type="scientific">Candidatus Neptunichlamydia vexilliferae</name>
    <dbReference type="NCBI Taxonomy" id="1651774"/>
    <lineage>
        <taxon>Bacteria</taxon>
        <taxon>Pseudomonadati</taxon>
        <taxon>Chlamydiota</taxon>
        <taxon>Chlamydiia</taxon>
        <taxon>Parachlamydiales</taxon>
        <taxon>Simkaniaceae</taxon>
        <taxon>Candidatus Neptunichlamydia</taxon>
    </lineage>
</organism>
<dbReference type="RefSeq" id="WP_194846819.1">
    <property type="nucleotide sequence ID" value="NZ_JAAEJV010000001.1"/>
</dbReference>
<evidence type="ECO:0000313" key="3">
    <source>
        <dbReference type="Proteomes" id="UP001194714"/>
    </source>
</evidence>
<dbReference type="Proteomes" id="UP001194714">
    <property type="component" value="Unassembled WGS sequence"/>
</dbReference>